<evidence type="ECO:0000256" key="4">
    <source>
        <dbReference type="ARBA" id="ARBA00022655"/>
    </source>
</evidence>
<evidence type="ECO:0000313" key="12">
    <source>
        <dbReference type="EMBL" id="MCS3902178.1"/>
    </source>
</evidence>
<comment type="subunit">
    <text evidence="3 8">Homodecamer; pentamer of dimers.</text>
</comment>
<evidence type="ECO:0000256" key="6">
    <source>
        <dbReference type="ARBA" id="ARBA00022723"/>
    </source>
</evidence>
<evidence type="ECO:0000256" key="1">
    <source>
        <dbReference type="ARBA" id="ARBA00005033"/>
    </source>
</evidence>
<evidence type="ECO:0000256" key="5">
    <source>
        <dbReference type="ARBA" id="ARBA00022679"/>
    </source>
</evidence>
<feature type="binding site" evidence="8 11">
    <location>
        <position position="85"/>
    </location>
    <ligand>
        <name>Mg(2+)</name>
        <dbReference type="ChEBI" id="CHEBI:18420"/>
    </ligand>
</feature>
<feature type="binding site" evidence="8 10">
    <location>
        <position position="113"/>
    </location>
    <ligand>
        <name>3-methyl-2-oxobutanoate</name>
        <dbReference type="ChEBI" id="CHEBI:11851"/>
    </ligand>
</feature>
<dbReference type="SUPFAM" id="SSF51621">
    <property type="entry name" value="Phosphoenolpyruvate/pyruvate domain"/>
    <property type="match status" value="1"/>
</dbReference>
<dbReference type="PANTHER" id="PTHR20881">
    <property type="entry name" value="3-METHYL-2-OXOBUTANOATE HYDROXYMETHYLTRANSFERASE"/>
    <property type="match status" value="1"/>
</dbReference>
<keyword evidence="6 8" id="KW-0479">Metal-binding</keyword>
<accession>A0AAE3HJ81</accession>
<feature type="binding site" evidence="8 10">
    <location>
        <position position="85"/>
    </location>
    <ligand>
        <name>3-methyl-2-oxobutanoate</name>
        <dbReference type="ChEBI" id="CHEBI:11851"/>
    </ligand>
</feature>
<dbReference type="FunFam" id="3.20.20.60:FF:000003">
    <property type="entry name" value="3-methyl-2-oxobutanoate hydroxymethyltransferase"/>
    <property type="match status" value="1"/>
</dbReference>
<comment type="cofactor">
    <cofactor evidence="8 11">
        <name>Mg(2+)</name>
        <dbReference type="ChEBI" id="CHEBI:18420"/>
    </cofactor>
    <text evidence="8 11">Binds 1 Mg(2+) ion per subunit.</text>
</comment>
<dbReference type="Proteomes" id="UP001204445">
    <property type="component" value="Unassembled WGS sequence"/>
</dbReference>
<keyword evidence="4 8" id="KW-0566">Pantothenate biosynthesis</keyword>
<proteinExistence type="inferred from homology"/>
<evidence type="ECO:0000256" key="9">
    <source>
        <dbReference type="PIRSR" id="PIRSR000388-1"/>
    </source>
</evidence>
<evidence type="ECO:0000313" key="13">
    <source>
        <dbReference type="Proteomes" id="UP001204445"/>
    </source>
</evidence>
<dbReference type="InterPro" id="IPR040442">
    <property type="entry name" value="Pyrv_kinase-like_dom_sf"/>
</dbReference>
<dbReference type="InterPro" id="IPR015813">
    <property type="entry name" value="Pyrv/PenolPyrv_kinase-like_dom"/>
</dbReference>
<dbReference type="InterPro" id="IPR003700">
    <property type="entry name" value="Pantoate_hydroxy_MeTrfase"/>
</dbReference>
<dbReference type="EMBL" id="JANUCT010000001">
    <property type="protein sequence ID" value="MCS3902178.1"/>
    <property type="molecule type" value="Genomic_DNA"/>
</dbReference>
<evidence type="ECO:0000256" key="7">
    <source>
        <dbReference type="ARBA" id="ARBA00056497"/>
    </source>
</evidence>
<dbReference type="Pfam" id="PF02548">
    <property type="entry name" value="Pantoate_transf"/>
    <property type="match status" value="1"/>
</dbReference>
<feature type="binding site" evidence="8 10">
    <location>
        <begin position="46"/>
        <end position="47"/>
    </location>
    <ligand>
        <name>3-methyl-2-oxobutanoate</name>
        <dbReference type="ChEBI" id="CHEBI:11851"/>
    </ligand>
</feature>
<comment type="caution">
    <text evidence="12">The sequence shown here is derived from an EMBL/GenBank/DDBJ whole genome shotgun (WGS) entry which is preliminary data.</text>
</comment>
<comment type="subcellular location">
    <subcellularLocation>
        <location evidence="8">Cytoplasm</location>
    </subcellularLocation>
</comment>
<evidence type="ECO:0000256" key="10">
    <source>
        <dbReference type="PIRSR" id="PIRSR000388-2"/>
    </source>
</evidence>
<keyword evidence="8" id="KW-0963">Cytoplasm</keyword>
<reference evidence="12" key="1">
    <citation type="submission" date="2022-08" db="EMBL/GenBank/DDBJ databases">
        <title>Genomic Encyclopedia of Type Strains, Phase III (KMG-III): the genomes of soil and plant-associated and newly described type strains.</title>
        <authorList>
            <person name="Whitman W."/>
        </authorList>
    </citation>
    <scope>NUCLEOTIDE SEQUENCE</scope>
    <source>
        <strain evidence="12">HMT 1</strain>
    </source>
</reference>
<dbReference type="Gene3D" id="3.20.20.60">
    <property type="entry name" value="Phosphoenolpyruvate-binding domains"/>
    <property type="match status" value="1"/>
</dbReference>
<dbReference type="NCBIfam" id="NF001452">
    <property type="entry name" value="PRK00311.1"/>
    <property type="match status" value="1"/>
</dbReference>
<keyword evidence="5 8" id="KW-0808">Transferase</keyword>
<evidence type="ECO:0000256" key="3">
    <source>
        <dbReference type="ARBA" id="ARBA00011424"/>
    </source>
</evidence>
<feature type="active site" description="Proton acceptor" evidence="8 9">
    <location>
        <position position="182"/>
    </location>
</feature>
<dbReference type="GO" id="GO:0015940">
    <property type="term" value="P:pantothenate biosynthetic process"/>
    <property type="evidence" value="ECO:0007669"/>
    <property type="project" value="UniProtKB-UniRule"/>
</dbReference>
<comment type="similarity">
    <text evidence="2 8">Belongs to the PanB family.</text>
</comment>
<gene>
    <name evidence="8" type="primary">panB</name>
    <name evidence="12" type="ORF">J2T55_000170</name>
</gene>
<protein>
    <recommendedName>
        <fullName evidence="8">3-methyl-2-oxobutanoate hydroxymethyltransferase</fullName>
        <ecNumber evidence="8">2.1.2.11</ecNumber>
    </recommendedName>
    <alternativeName>
        <fullName evidence="8">Ketopantoate hydroxymethyltransferase</fullName>
        <shortName evidence="8">KPHMT</shortName>
    </alternativeName>
</protein>
<organism evidence="12 13">
    <name type="scientific">Methylohalomonas lacus</name>
    <dbReference type="NCBI Taxonomy" id="398773"/>
    <lineage>
        <taxon>Bacteria</taxon>
        <taxon>Pseudomonadati</taxon>
        <taxon>Pseudomonadota</taxon>
        <taxon>Gammaproteobacteria</taxon>
        <taxon>Methylohalomonadales</taxon>
        <taxon>Methylohalomonadaceae</taxon>
        <taxon>Methylohalomonas</taxon>
    </lineage>
</organism>
<evidence type="ECO:0000256" key="8">
    <source>
        <dbReference type="HAMAP-Rule" id="MF_00156"/>
    </source>
</evidence>
<feature type="binding site" evidence="8 11">
    <location>
        <position position="115"/>
    </location>
    <ligand>
        <name>Mg(2+)</name>
        <dbReference type="ChEBI" id="CHEBI:18420"/>
    </ligand>
</feature>
<sequence length="262" mass="27252">MSTPVTLDNLAALKAQREPIVSLTAYDAGFARLAEAAGIEVVLVGDSLGMVLHGEADTLGVTMADMAYHTRLVRRGLTDTLLVADLPYQSYTSAGQALANARQLVAAGADVVKLEGGAVMVDTVVQLSRAGIAVCGHLGLQPQSIRELGGFRIQGRDSESAARIHADAVALEEAGAQLLVLECVPPQLAADIRAAVRMPVIGIGAGGDCDGQVLVLQDVLGISEYQPRFARNFLTGRDSIQAALAAYVAAVKAREFPPPAAD</sequence>
<feature type="binding site" evidence="8 11">
    <location>
        <position position="46"/>
    </location>
    <ligand>
        <name>Mg(2+)</name>
        <dbReference type="ChEBI" id="CHEBI:18420"/>
    </ligand>
</feature>
<comment type="catalytic activity">
    <reaction evidence="8">
        <text>(6R)-5,10-methylene-5,6,7,8-tetrahydrofolate + 3-methyl-2-oxobutanoate + H2O = 2-dehydropantoate + (6S)-5,6,7,8-tetrahydrofolate</text>
        <dbReference type="Rhea" id="RHEA:11824"/>
        <dbReference type="ChEBI" id="CHEBI:11561"/>
        <dbReference type="ChEBI" id="CHEBI:11851"/>
        <dbReference type="ChEBI" id="CHEBI:15377"/>
        <dbReference type="ChEBI" id="CHEBI:15636"/>
        <dbReference type="ChEBI" id="CHEBI:57453"/>
        <dbReference type="EC" id="2.1.2.11"/>
    </reaction>
</comment>
<dbReference type="RefSeq" id="WP_259053577.1">
    <property type="nucleotide sequence ID" value="NZ_JANUCT010000001.1"/>
</dbReference>
<keyword evidence="13" id="KW-1185">Reference proteome</keyword>
<dbReference type="PANTHER" id="PTHR20881:SF0">
    <property type="entry name" value="3-METHYL-2-OXOBUTANOATE HYDROXYMETHYLTRANSFERASE"/>
    <property type="match status" value="1"/>
</dbReference>
<dbReference type="CDD" id="cd06557">
    <property type="entry name" value="KPHMT-like"/>
    <property type="match status" value="1"/>
</dbReference>
<evidence type="ECO:0000256" key="2">
    <source>
        <dbReference type="ARBA" id="ARBA00008676"/>
    </source>
</evidence>
<dbReference type="GO" id="GO:0000287">
    <property type="term" value="F:magnesium ion binding"/>
    <property type="evidence" value="ECO:0007669"/>
    <property type="project" value="TreeGrafter"/>
</dbReference>
<evidence type="ECO:0000256" key="11">
    <source>
        <dbReference type="PIRSR" id="PIRSR000388-3"/>
    </source>
</evidence>
<dbReference type="NCBIfam" id="TIGR00222">
    <property type="entry name" value="panB"/>
    <property type="match status" value="1"/>
</dbReference>
<comment type="pathway">
    <text evidence="1 8">Cofactor biosynthesis; (R)-pantothenate biosynthesis; (R)-pantoate from 3-methyl-2-oxobutanoate: step 1/2.</text>
</comment>
<dbReference type="EC" id="2.1.2.11" evidence="8"/>
<dbReference type="GO" id="GO:0005737">
    <property type="term" value="C:cytoplasm"/>
    <property type="evidence" value="ECO:0007669"/>
    <property type="project" value="UniProtKB-SubCell"/>
</dbReference>
<name>A0AAE3HJ81_9GAMM</name>
<dbReference type="AlphaFoldDB" id="A0AAE3HJ81"/>
<dbReference type="HAMAP" id="MF_00156">
    <property type="entry name" value="PanB"/>
    <property type="match status" value="1"/>
</dbReference>
<dbReference type="PIRSF" id="PIRSF000388">
    <property type="entry name" value="Pantoate_hydroxy_MeTrfase"/>
    <property type="match status" value="1"/>
</dbReference>
<dbReference type="GO" id="GO:0003864">
    <property type="term" value="F:3-methyl-2-oxobutanoate hydroxymethyltransferase activity"/>
    <property type="evidence" value="ECO:0007669"/>
    <property type="project" value="UniProtKB-UniRule"/>
</dbReference>
<comment type="function">
    <text evidence="7 8">Catalyzes the reversible reaction in which hydroxymethyl group from 5,10-methylenetetrahydrofolate is transferred onto alpha-ketoisovalerate to form ketopantoate.</text>
</comment>
<keyword evidence="8 11" id="KW-0460">Magnesium</keyword>